<keyword evidence="3" id="KW-1185">Reference proteome</keyword>
<sequence length="153" mass="17276">MSDFHLAQMNSARLRAPLEDPSMIDFAEGISLMNALADRSPGFVWRLVGDSGDGTIAAPSDPSHIYTLSVWESPEHLRAFVYQSEHLEYLRRRRDWFFPHGQQAALVLWWIPAGTIPTLRQGISRLGRLNAGGPTAEAFTFRQLFPAPELTRR</sequence>
<evidence type="ECO:0000259" key="1">
    <source>
        <dbReference type="Pfam" id="PF11695"/>
    </source>
</evidence>
<dbReference type="InterPro" id="IPR011008">
    <property type="entry name" value="Dimeric_a/b-barrel"/>
</dbReference>
<proteinExistence type="predicted"/>
<dbReference type="Proteomes" id="UP001602245">
    <property type="component" value="Unassembled WGS sequence"/>
</dbReference>
<feature type="domain" description="DUF3291" evidence="1">
    <location>
        <begin position="6"/>
        <end position="143"/>
    </location>
</feature>
<reference evidence="2 3" key="1">
    <citation type="submission" date="2024-10" db="EMBL/GenBank/DDBJ databases">
        <title>The Natural Products Discovery Center: Release of the First 8490 Sequenced Strains for Exploring Actinobacteria Biosynthetic Diversity.</title>
        <authorList>
            <person name="Kalkreuter E."/>
            <person name="Kautsar S.A."/>
            <person name="Yang D."/>
            <person name="Bader C.D."/>
            <person name="Teijaro C.N."/>
            <person name="Fluegel L."/>
            <person name="Davis C.M."/>
            <person name="Simpson J.R."/>
            <person name="Lauterbach L."/>
            <person name="Steele A.D."/>
            <person name="Gui C."/>
            <person name="Meng S."/>
            <person name="Li G."/>
            <person name="Viehrig K."/>
            <person name="Ye F."/>
            <person name="Su P."/>
            <person name="Kiefer A.F."/>
            <person name="Nichols A."/>
            <person name="Cepeda A.J."/>
            <person name="Yan W."/>
            <person name="Fan B."/>
            <person name="Jiang Y."/>
            <person name="Adhikari A."/>
            <person name="Zheng C.-J."/>
            <person name="Schuster L."/>
            <person name="Cowan T.M."/>
            <person name="Smanski M.J."/>
            <person name="Chevrette M.G."/>
            <person name="De Carvalho L.P.S."/>
            <person name="Shen B."/>
        </authorList>
    </citation>
    <scope>NUCLEOTIDE SEQUENCE [LARGE SCALE GENOMIC DNA]</scope>
    <source>
        <strain evidence="2 3">NPDC000087</strain>
    </source>
</reference>
<dbReference type="RefSeq" id="WP_020509384.1">
    <property type="nucleotide sequence ID" value="NZ_JBIAZU010000001.1"/>
</dbReference>
<accession>A0ABW6W7W0</accession>
<gene>
    <name evidence="2" type="ORF">ACFY35_06365</name>
</gene>
<dbReference type="Pfam" id="PF11695">
    <property type="entry name" value="DUF3291"/>
    <property type="match status" value="1"/>
</dbReference>
<organism evidence="2 3">
    <name type="scientific">Paractinoplanes globisporus</name>
    <dbReference type="NCBI Taxonomy" id="113565"/>
    <lineage>
        <taxon>Bacteria</taxon>
        <taxon>Bacillati</taxon>
        <taxon>Actinomycetota</taxon>
        <taxon>Actinomycetes</taxon>
        <taxon>Micromonosporales</taxon>
        <taxon>Micromonosporaceae</taxon>
        <taxon>Paractinoplanes</taxon>
    </lineage>
</organism>
<comment type="caution">
    <text evidence="2">The sequence shown here is derived from an EMBL/GenBank/DDBJ whole genome shotgun (WGS) entry which is preliminary data.</text>
</comment>
<dbReference type="SUPFAM" id="SSF54909">
    <property type="entry name" value="Dimeric alpha+beta barrel"/>
    <property type="match status" value="1"/>
</dbReference>
<evidence type="ECO:0000313" key="3">
    <source>
        <dbReference type="Proteomes" id="UP001602245"/>
    </source>
</evidence>
<dbReference type="InterPro" id="IPR021708">
    <property type="entry name" value="DUF3291"/>
</dbReference>
<evidence type="ECO:0000313" key="2">
    <source>
        <dbReference type="EMBL" id="MFF5289041.1"/>
    </source>
</evidence>
<protein>
    <submittedName>
        <fullName evidence="2">DUF3291 domain-containing protein</fullName>
    </submittedName>
</protein>
<name>A0ABW6W7W0_9ACTN</name>
<dbReference type="EMBL" id="JBIAZU010000001">
    <property type="protein sequence ID" value="MFF5289041.1"/>
    <property type="molecule type" value="Genomic_DNA"/>
</dbReference>